<dbReference type="HOGENOM" id="CLU_1114897_0_0_5"/>
<protein>
    <submittedName>
        <fullName evidence="2">Uncharacterized protein</fullName>
    </submittedName>
</protein>
<sequence>MLPGFRFLSVAVVLAVSMLIFGLGAAALLRATHEEFASVPLKQMPEVTFGSREETEQPTLAVLQVDTPTAHPAEPVPDQAEAQHRMTAAPDAQPEAATAPAATDAPSASTDNATPAASPEPSDPVPPAADTASSADAAAAEPSDPPPSVEPSLKAGDAVKPDTAKTDAAKSDVGVSDVAETMTSPFGEHFTAPLPVNRPAQAAQIADPTPAAKRSSAKPPRAAKRHRRATRPSHRSSQPVVSRSQFDSD</sequence>
<dbReference type="RefSeq" id="WP_011511346.1">
    <property type="nucleotide sequence ID" value="NC_007964.1"/>
</dbReference>
<feature type="compositionally biased region" description="Basic and acidic residues" evidence="1">
    <location>
        <begin position="157"/>
        <end position="170"/>
    </location>
</feature>
<evidence type="ECO:0000313" key="3">
    <source>
        <dbReference type="Proteomes" id="UP000001953"/>
    </source>
</evidence>
<name>Q1QJB5_NITHX</name>
<evidence type="ECO:0000256" key="1">
    <source>
        <dbReference type="SAM" id="MobiDB-lite"/>
    </source>
</evidence>
<feature type="compositionally biased region" description="Low complexity" evidence="1">
    <location>
        <begin position="128"/>
        <end position="142"/>
    </location>
</feature>
<dbReference type="Proteomes" id="UP000001953">
    <property type="component" value="Chromosome"/>
</dbReference>
<dbReference type="STRING" id="323097.Nham_2915"/>
<feature type="compositionally biased region" description="Low complexity" evidence="1">
    <location>
        <begin position="87"/>
        <end position="114"/>
    </location>
</feature>
<feature type="compositionally biased region" description="Polar residues" evidence="1">
    <location>
        <begin position="235"/>
        <end position="249"/>
    </location>
</feature>
<reference evidence="2 3" key="1">
    <citation type="submission" date="2006-03" db="EMBL/GenBank/DDBJ databases">
        <title>Complete sequence of chromosome of Nitrobacter hamburgensis X14.</title>
        <authorList>
            <consortium name="US DOE Joint Genome Institute"/>
            <person name="Copeland A."/>
            <person name="Lucas S."/>
            <person name="Lapidus A."/>
            <person name="Barry K."/>
            <person name="Detter J.C."/>
            <person name="Glavina del Rio T."/>
            <person name="Hammon N."/>
            <person name="Israni S."/>
            <person name="Dalin E."/>
            <person name="Tice H."/>
            <person name="Pitluck S."/>
            <person name="Chain P."/>
            <person name="Malfatti S."/>
            <person name="Shin M."/>
            <person name="Vergez L."/>
            <person name="Schmutz J."/>
            <person name="Larimer F."/>
            <person name="Land M."/>
            <person name="Hauser L."/>
            <person name="Kyrpides N."/>
            <person name="Ivanova N."/>
            <person name="Ward B."/>
            <person name="Arp D."/>
            <person name="Klotz M."/>
            <person name="Stein L."/>
            <person name="O'Mullan G."/>
            <person name="Starkenburg S."/>
            <person name="Sayavedra L."/>
            <person name="Poret-Peterson A.T."/>
            <person name="Gentry M.E."/>
            <person name="Bruce D."/>
            <person name="Richardson P."/>
        </authorList>
    </citation>
    <scope>NUCLEOTIDE SEQUENCE [LARGE SCALE GENOMIC DNA]</scope>
    <source>
        <strain evidence="3">DSM 10229 / NCIMB 13809 / X14</strain>
    </source>
</reference>
<gene>
    <name evidence="2" type="ordered locus">Nham_2915</name>
</gene>
<feature type="compositionally biased region" description="Basic residues" evidence="1">
    <location>
        <begin position="221"/>
        <end position="234"/>
    </location>
</feature>
<dbReference type="OrthoDB" id="8141596at2"/>
<keyword evidence="3" id="KW-1185">Reference proteome</keyword>
<feature type="region of interest" description="Disordered" evidence="1">
    <location>
        <begin position="69"/>
        <end position="249"/>
    </location>
</feature>
<dbReference type="AlphaFoldDB" id="Q1QJB5"/>
<accession>Q1QJB5</accession>
<organism evidence="2 3">
    <name type="scientific">Nitrobacter hamburgensis (strain DSM 10229 / NCIMB 13809 / X14)</name>
    <dbReference type="NCBI Taxonomy" id="323097"/>
    <lineage>
        <taxon>Bacteria</taxon>
        <taxon>Pseudomonadati</taxon>
        <taxon>Pseudomonadota</taxon>
        <taxon>Alphaproteobacteria</taxon>
        <taxon>Hyphomicrobiales</taxon>
        <taxon>Nitrobacteraceae</taxon>
        <taxon>Nitrobacter</taxon>
    </lineage>
</organism>
<proteinExistence type="predicted"/>
<dbReference type="eggNOG" id="ENOG5030U43">
    <property type="taxonomic scope" value="Bacteria"/>
</dbReference>
<dbReference type="KEGG" id="nha:Nham_2915"/>
<evidence type="ECO:0000313" key="2">
    <source>
        <dbReference type="EMBL" id="ABE63682.1"/>
    </source>
</evidence>
<dbReference type="EMBL" id="CP000319">
    <property type="protein sequence ID" value="ABE63682.1"/>
    <property type="molecule type" value="Genomic_DNA"/>
</dbReference>